<evidence type="ECO:0008006" key="8">
    <source>
        <dbReference type="Google" id="ProtNLM"/>
    </source>
</evidence>
<dbReference type="GO" id="GO:0003676">
    <property type="term" value="F:nucleic acid binding"/>
    <property type="evidence" value="ECO:0007669"/>
    <property type="project" value="InterPro"/>
</dbReference>
<evidence type="ECO:0000313" key="6">
    <source>
        <dbReference type="EMBL" id="KIW07498.1"/>
    </source>
</evidence>
<accession>A0A0D2AL79</accession>
<evidence type="ECO:0000256" key="2">
    <source>
        <dbReference type="ARBA" id="ARBA00023242"/>
    </source>
</evidence>
<dbReference type="FunCoup" id="A0A0D2AL79">
    <property type="interactions" value="1105"/>
</dbReference>
<dbReference type="STRING" id="253628.A0A0D2AL79"/>
<dbReference type="InterPro" id="IPR004871">
    <property type="entry name" value="RSE1/DDB1/CPSF1_C"/>
</dbReference>
<dbReference type="EMBL" id="KN847532">
    <property type="protein sequence ID" value="KIW07498.1"/>
    <property type="molecule type" value="Genomic_DNA"/>
</dbReference>
<name>A0A0D2AL79_9PEZI</name>
<sequence length="1383" mass="152994">MQCYSEVVPPTAVSHSVSLPFLHPKANNLVVAKTSLLQVFEIKSISTEVSSNGVENGDSLGQDHADDVVDLELHRMEDTAKLSLLCEYHLAGTVTALKRVKILNTKSGGEALLVAFRDAKLSLVEWDPESYKISTISVHYYEGEGLQSCPWSPDLATCQNFLTVDPCSRCAALKFGQRQLAILPFRQLVDDFAEDYDPEFDEPVEKPKTNFEKKDGEASAVSETPYKSSFVLSLTALDPSLTHPVHLAFLHGFRDPTFGILYSSRSASLALLNERRDILSYTVFNLDLEQRASTSILSVNGLPNDLFEVIALPSPVGGALLVGNNELVHIDQDGKVNALAVNEFARVVSKFAMVDGSNLSLRLEHCTVQQIGETGDLLMILNSGDLAIVSFDLEGRSVSGIQVHKVSSDRGGSLLPAGVTCASPLSRSRMFLGSQDSDAVVMGWSSVQKQPTLTRKRSHAEMLGEDQDMDIDDAYVDDEDEDDIYGADDSAKQHRRGSIQGNVNPADLTFRIHDKLPNYAPIGPMTLGLPPKYSKTMRKPASYVEMVYPCGRSSAGGLAILNREIDAVVLSKPDLPRTKSFWAVRPLYDLTASAEFHEYVVAVQTSEDGDDRSVLYKITPSGLEKCEKDEFEPEAGATVEMGTLAGGKKILQVLRDQVKVYDENFNLEQIIPASGEAIDVELEFIGASFCDPYVSLLRNDSSITVLQSTSTELEELERKDAILAAEWLSASVYRPPGSDKPLLFALTSECALRIFELPDLSTAACSFEGFGFLPPTLSSDFVQRRTAGKEALTEIIVADIGDEISKSTYLVARTKNDDLVLYAPFKHPHDSQMQTSFTSHLRWRKVLQPNLAKYTEEPDTEKATSERETMLRRLENVGGYSTVFQTGASPCFVLKEASSSPRVVPFREKAVKSLSRFHTADCDHGFAYVDADGTIRISQLPSSCRYGDTGWVTRKIELREEIQRISYFAPKQLYCVASTEKVMFKLPEDDYHYEWAKEDTAFLPTVDQAAIKLYYPNNWSVIDMYQLEPAEVVLAMRIIDLEVSEHTHARKSLLCVGTAIIHGEDLATKGNVYIFEINTVVPEPERPETGSKFKLIVKEEVRGAVTAITEIGDEGFLLHAQGQKAMVRGLKEDNTLLPVAFMDMQTYVTVAKSLKGTGMALMGDILKGLWFVGYTQEPYRITLFGKSKQRIEVVDADFLPFEKHLYFIVADGDENIQVLEYDNEDPRSLGGQRLVNKAAFHTGHFPVSLHLLPSSLRTESQQSISNGDMNGRTEPTSRLNQVLLLTQTGAVALISPIDEQTYRRLGALHTYLVNQIDLACGLNPRAYRAVEGALRGLIDGSLLRRWTELPSSRQQEACAKIGVEEWVLRNDLETIGGAGLGYL</sequence>
<evidence type="ECO:0000313" key="7">
    <source>
        <dbReference type="Proteomes" id="UP000053259"/>
    </source>
</evidence>
<gene>
    <name evidence="6" type="ORF">PV09_01463</name>
</gene>
<keyword evidence="2" id="KW-0539">Nucleus</keyword>
<dbReference type="InParanoid" id="A0A0D2AL79"/>
<reference evidence="6 7" key="1">
    <citation type="submission" date="2015-01" db="EMBL/GenBank/DDBJ databases">
        <title>The Genome Sequence of Ochroconis gallopava CBS43764.</title>
        <authorList>
            <consortium name="The Broad Institute Genomics Platform"/>
            <person name="Cuomo C."/>
            <person name="de Hoog S."/>
            <person name="Gorbushina A."/>
            <person name="Stielow B."/>
            <person name="Teixiera M."/>
            <person name="Abouelleil A."/>
            <person name="Chapman S.B."/>
            <person name="Priest M."/>
            <person name="Young S.K."/>
            <person name="Wortman J."/>
            <person name="Nusbaum C."/>
            <person name="Birren B."/>
        </authorList>
    </citation>
    <scope>NUCLEOTIDE SEQUENCE [LARGE SCALE GENOMIC DNA]</scope>
    <source>
        <strain evidence="6 7">CBS 43764</strain>
    </source>
</reference>
<dbReference type="InterPro" id="IPR050358">
    <property type="entry name" value="RSE1/DDB1/CFT1"/>
</dbReference>
<evidence type="ECO:0000256" key="1">
    <source>
        <dbReference type="ARBA" id="ARBA00004123"/>
    </source>
</evidence>
<evidence type="ECO:0000259" key="4">
    <source>
        <dbReference type="Pfam" id="PF10433"/>
    </source>
</evidence>
<dbReference type="VEuPathDB" id="FungiDB:PV09_01463"/>
<dbReference type="FunFam" id="2.130.10.10:FF:000625">
    <property type="entry name" value="mRNA cleavage and polyadenylation factor subunit"/>
    <property type="match status" value="1"/>
</dbReference>
<feature type="domain" description="RSE1/DDB1/CPSF1 second beta-propeller" evidence="5">
    <location>
        <begin position="574"/>
        <end position="940"/>
    </location>
</feature>
<organism evidence="6 7">
    <name type="scientific">Verruconis gallopava</name>
    <dbReference type="NCBI Taxonomy" id="253628"/>
    <lineage>
        <taxon>Eukaryota</taxon>
        <taxon>Fungi</taxon>
        <taxon>Dikarya</taxon>
        <taxon>Ascomycota</taxon>
        <taxon>Pezizomycotina</taxon>
        <taxon>Dothideomycetes</taxon>
        <taxon>Pleosporomycetidae</taxon>
        <taxon>Venturiales</taxon>
        <taxon>Sympoventuriaceae</taxon>
        <taxon>Verruconis</taxon>
    </lineage>
</organism>
<dbReference type="RefSeq" id="XP_016217367.1">
    <property type="nucleotide sequence ID" value="XM_016354355.1"/>
</dbReference>
<dbReference type="OrthoDB" id="6109at2759"/>
<feature type="domain" description="RSE1/DDB1/CPSF1 first beta-propeller" evidence="4">
    <location>
        <begin position="71"/>
        <end position="406"/>
    </location>
</feature>
<evidence type="ECO:0000259" key="5">
    <source>
        <dbReference type="Pfam" id="PF23726"/>
    </source>
</evidence>
<dbReference type="Proteomes" id="UP000053259">
    <property type="component" value="Unassembled WGS sequence"/>
</dbReference>
<dbReference type="InterPro" id="IPR018846">
    <property type="entry name" value="Beta-prop_RSE1/DDB1/CPSF1_1st"/>
</dbReference>
<comment type="subcellular location">
    <subcellularLocation>
        <location evidence="1">Nucleus</location>
    </subcellularLocation>
</comment>
<evidence type="ECO:0000259" key="3">
    <source>
        <dbReference type="Pfam" id="PF03178"/>
    </source>
</evidence>
<dbReference type="Gene3D" id="2.130.10.10">
    <property type="entry name" value="YVTN repeat-like/Quinoprotein amine dehydrogenase"/>
    <property type="match status" value="2"/>
</dbReference>
<dbReference type="HOGENOM" id="CLU_002414_2_1_1"/>
<dbReference type="PANTHER" id="PTHR10644">
    <property type="entry name" value="DNA REPAIR/RNA PROCESSING CPSF FAMILY"/>
    <property type="match status" value="1"/>
</dbReference>
<feature type="domain" description="RSE1/DDB1/CPSF1 C-terminal" evidence="3">
    <location>
        <begin position="1009"/>
        <end position="1347"/>
    </location>
</feature>
<dbReference type="InterPro" id="IPR015943">
    <property type="entry name" value="WD40/YVTN_repeat-like_dom_sf"/>
</dbReference>
<dbReference type="Pfam" id="PF23726">
    <property type="entry name" value="Beta-prop_RSE1_2nd"/>
    <property type="match status" value="1"/>
</dbReference>
<dbReference type="GO" id="GO:0005634">
    <property type="term" value="C:nucleus"/>
    <property type="evidence" value="ECO:0007669"/>
    <property type="project" value="UniProtKB-SubCell"/>
</dbReference>
<protein>
    <recommendedName>
        <fullName evidence="8">Cleavage/polyadenylation specificity factor A subunit C-terminal domain-containing protein</fullName>
    </recommendedName>
</protein>
<dbReference type="GeneID" id="27309436"/>
<dbReference type="Pfam" id="PF10433">
    <property type="entry name" value="Beta-prop_RSE1_1st"/>
    <property type="match status" value="1"/>
</dbReference>
<keyword evidence="7" id="KW-1185">Reference proteome</keyword>
<dbReference type="InterPro" id="IPR058543">
    <property type="entry name" value="Beta-prop_RSE1/DDB1/CPSF1_2nd"/>
</dbReference>
<dbReference type="Pfam" id="PF03178">
    <property type="entry name" value="CPSF_A"/>
    <property type="match status" value="1"/>
</dbReference>
<proteinExistence type="predicted"/>